<sequence length="265" mass="27239">MNEVVDALGAAAGTTCLVGAGGKKTTLYALAGRLDRAVLTATVRIPIFDREVAAVRVTEDPVAALNEAAASGGDEPAGGAESMSDAEPAGGADSFPLGLVPERERDDRYRGYDPAIVDEIGSAHDGPVLVKADGARTRLIKAPNEREPQIPASADTVVPVASVGAVGEPLTAETAHRPERVAAIADAAVGDEITAELIGRVLAHEQGGLKGIPNGATAVPLVNAVDDDADEKVAREIARVVHERADVSRVVLARMIEGEIVDIAE</sequence>
<dbReference type="InterPro" id="IPR017587">
    <property type="entry name" value="YqeC"/>
</dbReference>
<organism evidence="2 3">
    <name type="scientific">Halorubrum saccharovorum DSM 1137</name>
    <dbReference type="NCBI Taxonomy" id="1227484"/>
    <lineage>
        <taxon>Archaea</taxon>
        <taxon>Methanobacteriati</taxon>
        <taxon>Methanobacteriota</taxon>
        <taxon>Stenosarchaea group</taxon>
        <taxon>Halobacteria</taxon>
        <taxon>Halobacteriales</taxon>
        <taxon>Haloferacaceae</taxon>
        <taxon>Halorubrum</taxon>
    </lineage>
</organism>
<evidence type="ECO:0000313" key="2">
    <source>
        <dbReference type="EMBL" id="ELZ43251.1"/>
    </source>
</evidence>
<protein>
    <submittedName>
        <fullName evidence="2">Anaerobic dehydrogenase cluster protein</fullName>
    </submittedName>
</protein>
<dbReference type="OrthoDB" id="291404at2157"/>
<evidence type="ECO:0000256" key="1">
    <source>
        <dbReference type="SAM" id="MobiDB-lite"/>
    </source>
</evidence>
<dbReference type="Pfam" id="PF19842">
    <property type="entry name" value="YqeC"/>
    <property type="match status" value="1"/>
</dbReference>
<feature type="region of interest" description="Disordered" evidence="1">
    <location>
        <begin position="69"/>
        <end position="99"/>
    </location>
</feature>
<proteinExistence type="predicted"/>
<name>M0E652_9EURY</name>
<dbReference type="NCBIfam" id="TIGR03172">
    <property type="entry name" value="selenium cofactor biosynthesis protein YqeC"/>
    <property type="match status" value="1"/>
</dbReference>
<dbReference type="RefSeq" id="WP_004045928.1">
    <property type="nucleotide sequence ID" value="NZ_AOJE01000006.1"/>
</dbReference>
<dbReference type="PATRIC" id="fig|1227484.4.peg.242"/>
<keyword evidence="3" id="KW-1185">Reference proteome</keyword>
<accession>M0E652</accession>
<comment type="caution">
    <text evidence="2">The sequence shown here is derived from an EMBL/GenBank/DDBJ whole genome shotgun (WGS) entry which is preliminary data.</text>
</comment>
<reference evidence="2 3" key="1">
    <citation type="journal article" date="2014" name="PLoS Genet.">
        <title>Phylogenetically driven sequencing of extremely halophilic archaea reveals strategies for static and dynamic osmo-response.</title>
        <authorList>
            <person name="Becker E.A."/>
            <person name="Seitzer P.M."/>
            <person name="Tritt A."/>
            <person name="Larsen D."/>
            <person name="Krusor M."/>
            <person name="Yao A.I."/>
            <person name="Wu D."/>
            <person name="Madern D."/>
            <person name="Eisen J.A."/>
            <person name="Darling A.E."/>
            <person name="Facciotti M.T."/>
        </authorList>
    </citation>
    <scope>NUCLEOTIDE SEQUENCE [LARGE SCALE GENOMIC DNA]</scope>
    <source>
        <strain evidence="2 3">DSM 1137</strain>
    </source>
</reference>
<gene>
    <name evidence="2" type="ORF">C471_01187</name>
</gene>
<dbReference type="STRING" id="1227484.C471_01187"/>
<dbReference type="eggNOG" id="arCOG06263">
    <property type="taxonomic scope" value="Archaea"/>
</dbReference>
<dbReference type="Proteomes" id="UP000011514">
    <property type="component" value="Unassembled WGS sequence"/>
</dbReference>
<dbReference type="EMBL" id="AOJE01000006">
    <property type="protein sequence ID" value="ELZ43251.1"/>
    <property type="molecule type" value="Genomic_DNA"/>
</dbReference>
<dbReference type="AlphaFoldDB" id="M0E652"/>
<evidence type="ECO:0000313" key="3">
    <source>
        <dbReference type="Proteomes" id="UP000011514"/>
    </source>
</evidence>